<dbReference type="EMBL" id="CM046390">
    <property type="protein sequence ID" value="KAI8565266.1"/>
    <property type="molecule type" value="Genomic_DNA"/>
</dbReference>
<proteinExistence type="predicted"/>
<keyword evidence="2" id="KW-1185">Reference proteome</keyword>
<reference evidence="1" key="1">
    <citation type="submission" date="2022-02" db="EMBL/GenBank/DDBJ databases">
        <title>Plant Genome Project.</title>
        <authorList>
            <person name="Zhang R.-G."/>
        </authorList>
    </citation>
    <scope>NUCLEOTIDE SEQUENCE</scope>
    <source>
        <strain evidence="1">AT1</strain>
    </source>
</reference>
<protein>
    <submittedName>
        <fullName evidence="1">Uncharacterized protein</fullName>
    </submittedName>
</protein>
<name>A0ACC0PJF7_RHOML</name>
<organism evidence="1 2">
    <name type="scientific">Rhododendron molle</name>
    <name type="common">Chinese azalea</name>
    <name type="synonym">Azalea mollis</name>
    <dbReference type="NCBI Taxonomy" id="49168"/>
    <lineage>
        <taxon>Eukaryota</taxon>
        <taxon>Viridiplantae</taxon>
        <taxon>Streptophyta</taxon>
        <taxon>Embryophyta</taxon>
        <taxon>Tracheophyta</taxon>
        <taxon>Spermatophyta</taxon>
        <taxon>Magnoliopsida</taxon>
        <taxon>eudicotyledons</taxon>
        <taxon>Gunneridae</taxon>
        <taxon>Pentapetalae</taxon>
        <taxon>asterids</taxon>
        <taxon>Ericales</taxon>
        <taxon>Ericaceae</taxon>
        <taxon>Ericoideae</taxon>
        <taxon>Rhodoreae</taxon>
        <taxon>Rhododendron</taxon>
    </lineage>
</organism>
<evidence type="ECO:0000313" key="1">
    <source>
        <dbReference type="EMBL" id="KAI8565266.1"/>
    </source>
</evidence>
<sequence>MASVTLKKNYRSVQSLQQFYTGGPFAVSSDGSFLVCACNETVKIVDSSNASIKSTIEGDSEPVTALALSPDDKFLFSSGHSRQIRGHEGPVMGMACDASGGLLATAGADRKVLVWDVDGGFCTHFFKGHKGVVTSIMFHPDPSRLILFSGGDDATVRVWNLATKKCIATLDKHFSTVTSMAVSEDGWTLLSAGRDKAWPTILNLASTSQVKGNSESHKFLVAFWGMIRKAQNEIKYVVNLWDLHDYKCKVTVPTYEGLEAVCAIPSSSFLASCLDKHQHRKKSSSSVIYFFTVGERGIVRLWNSEGAVCIFEQKASDVTVKSDDEDLKRGFTAAVMLPLDQGLLCVTADQQFLFYSLADGEGCLNITISKRLVGYNEEIVDMKFLGEEEQFLAVATSVEQASCSTFPCAVRVYDLASMSCSYVLAGHTDIVLCLDTCVSSSGRTLIVTGSKDNSIRLWEAESARCIGVGLGHMEAVGAVAFSKKRRNFVVSGSSDRTLKVWSLDSLSDDMEQSTNLKAKAVVAAHDKDINSLAIAPNDSFVCSGSQDRTACVWRLPDLVSAVVLRGHKRGIWSVEFSPVDQCVITASGDKTIKIWAISDGSCLKTFEGHTSSVYRASFLTRGTQFVSCGADGLVKLWTVKTNECIATYDQHEDKVIFFCSLCSLQVWALAVGKKTEILATGGSDAVINLWHDSTAADKEEAFLKEVRHLTCSSSTKSMLSEMLDDENLLCSSFTHHLKICLGPWSTFCIGFVSLLLVQMKNHINLLVMQEEGVLRGQELENAVSDADYAKAIQLAFELRRPHKLFELFAELCRKREAEVQVDKALHELGKEEFRLLLEYVREWNTKPKLCHIAQFVLFRVFNILPPTEILEIRGVGELLEGLIPYCQRHFSRIDRLERSTFLLDYTLMGMSVIEPEIEERELKEVPEIQADTTGAVQEPSWAEPDVDKEQKHTIDEVNEPDVDKEQKQTIDEVNERSSSKKRKSNKSRDVAYKKVKGAAQAKVSAISSEA</sequence>
<dbReference type="Proteomes" id="UP001062846">
    <property type="component" value="Chromosome 3"/>
</dbReference>
<gene>
    <name evidence="1" type="ORF">RHMOL_Rhmol03G0245700</name>
</gene>
<comment type="caution">
    <text evidence="1">The sequence shown here is derived from an EMBL/GenBank/DDBJ whole genome shotgun (WGS) entry which is preliminary data.</text>
</comment>
<accession>A0ACC0PJF7</accession>
<evidence type="ECO:0000313" key="2">
    <source>
        <dbReference type="Proteomes" id="UP001062846"/>
    </source>
</evidence>